<evidence type="ECO:0000256" key="2">
    <source>
        <dbReference type="ARBA" id="ARBA00022692"/>
    </source>
</evidence>
<name>A0A934VZ01_9MICO</name>
<feature type="domain" description="ABC-2 type transporter transmembrane" evidence="6">
    <location>
        <begin position="6"/>
        <end position="319"/>
    </location>
</feature>
<evidence type="ECO:0000256" key="3">
    <source>
        <dbReference type="ARBA" id="ARBA00022989"/>
    </source>
</evidence>
<dbReference type="RefSeq" id="WP_200556972.1">
    <property type="nucleotide sequence ID" value="NZ_JAEPES010000004.1"/>
</dbReference>
<dbReference type="GO" id="GO:0140359">
    <property type="term" value="F:ABC-type transporter activity"/>
    <property type="evidence" value="ECO:0007669"/>
    <property type="project" value="InterPro"/>
</dbReference>
<organism evidence="7 8">
    <name type="scientific">Lacisediminihabitans changchengi</name>
    <dbReference type="NCBI Taxonomy" id="2787634"/>
    <lineage>
        <taxon>Bacteria</taxon>
        <taxon>Bacillati</taxon>
        <taxon>Actinomycetota</taxon>
        <taxon>Actinomycetes</taxon>
        <taxon>Micrococcales</taxon>
        <taxon>Microbacteriaceae</taxon>
        <taxon>Lacisediminihabitans</taxon>
    </lineage>
</organism>
<dbReference type="AlphaFoldDB" id="A0A934VZ01"/>
<feature type="transmembrane region" description="Helical" evidence="5">
    <location>
        <begin position="301"/>
        <end position="322"/>
    </location>
</feature>
<accession>A0A934VZ01</accession>
<evidence type="ECO:0000259" key="6">
    <source>
        <dbReference type="Pfam" id="PF12698"/>
    </source>
</evidence>
<feature type="transmembrane region" description="Helical" evidence="5">
    <location>
        <begin position="121"/>
        <end position="145"/>
    </location>
</feature>
<reference evidence="7" key="1">
    <citation type="submission" date="2021-01" db="EMBL/GenBank/DDBJ databases">
        <title>Lacisediminihabitans sp. nov. strain G11-30, isolated from Antarctic Soil.</title>
        <authorList>
            <person name="Li J."/>
        </authorList>
    </citation>
    <scope>NUCLEOTIDE SEQUENCE</scope>
    <source>
        <strain evidence="7">G11-30</strain>
    </source>
</reference>
<evidence type="ECO:0000256" key="4">
    <source>
        <dbReference type="ARBA" id="ARBA00023136"/>
    </source>
</evidence>
<evidence type="ECO:0000256" key="5">
    <source>
        <dbReference type="SAM" id="Phobius"/>
    </source>
</evidence>
<dbReference type="Proteomes" id="UP000636458">
    <property type="component" value="Unassembled WGS sequence"/>
</dbReference>
<keyword evidence="2 5" id="KW-0812">Transmembrane</keyword>
<dbReference type="EMBL" id="JAEPES010000004">
    <property type="protein sequence ID" value="MBK4348602.1"/>
    <property type="molecule type" value="Genomic_DNA"/>
</dbReference>
<keyword evidence="3 5" id="KW-1133">Transmembrane helix</keyword>
<dbReference type="InterPro" id="IPR013525">
    <property type="entry name" value="ABC2_TM"/>
</dbReference>
<keyword evidence="4 5" id="KW-0472">Membrane</keyword>
<comment type="caution">
    <text evidence="7">The sequence shown here is derived from an EMBL/GenBank/DDBJ whole genome shotgun (WGS) entry which is preliminary data.</text>
</comment>
<evidence type="ECO:0000313" key="7">
    <source>
        <dbReference type="EMBL" id="MBK4348602.1"/>
    </source>
</evidence>
<gene>
    <name evidence="7" type="ORF">IV501_13240</name>
</gene>
<protein>
    <submittedName>
        <fullName evidence="7">ABC transporter permease</fullName>
    </submittedName>
</protein>
<dbReference type="Pfam" id="PF12698">
    <property type="entry name" value="ABC2_membrane_3"/>
    <property type="match status" value="1"/>
</dbReference>
<feature type="transmembrane region" description="Helical" evidence="5">
    <location>
        <begin position="182"/>
        <end position="200"/>
    </location>
</feature>
<proteinExistence type="predicted"/>
<comment type="subcellular location">
    <subcellularLocation>
        <location evidence="1">Membrane</location>
        <topology evidence="1">Multi-pass membrane protein</topology>
    </subcellularLocation>
</comment>
<dbReference type="GO" id="GO:0016020">
    <property type="term" value="C:membrane"/>
    <property type="evidence" value="ECO:0007669"/>
    <property type="project" value="UniProtKB-SubCell"/>
</dbReference>
<evidence type="ECO:0000256" key="1">
    <source>
        <dbReference type="ARBA" id="ARBA00004141"/>
    </source>
</evidence>
<feature type="transmembrane region" description="Helical" evidence="5">
    <location>
        <begin position="212"/>
        <end position="238"/>
    </location>
</feature>
<keyword evidence="8" id="KW-1185">Reference proteome</keyword>
<evidence type="ECO:0000313" key="8">
    <source>
        <dbReference type="Proteomes" id="UP000636458"/>
    </source>
</evidence>
<sequence>MRLRSKAFLISTGILLLAVLAGIVIGGIASATASDPKVAAVGTAQAAADRATGLVVRHVDSVAEARSLVKKGTVDAALVPSTKTPLGYEVIGDSSPPEAVIAKLSISPPVTLLDPPSQNGLLTYLVALGFGLVFFVSSITFGSTIAQSVIEEKQTRVVEILMTAIPVRALLAGKVLGNSILAFAQIAAIAVLTVGGLLITGQTSVIGLIGPALIWFVVFFALGFVLLAALFSAAASLVSRQEDAASVTTPLTMLVMVPYLLVILFNDNALVLGIMSYVPFSAPVGMPMRIFLGTAQWWEPILSLVILLVSTLLVIILGARIYSNSLLRMGGRVKLKEALAR</sequence>